<dbReference type="Proteomes" id="UP001596312">
    <property type="component" value="Unassembled WGS sequence"/>
</dbReference>
<dbReference type="PANTHER" id="PTHR40033">
    <property type="entry name" value="NA(+)-MALATE SYMPORTER"/>
    <property type="match status" value="1"/>
</dbReference>
<protein>
    <submittedName>
        <fullName evidence="2">2-hydroxycarboxylate transporter family protein</fullName>
    </submittedName>
</protein>
<feature type="transmembrane region" description="Helical" evidence="1">
    <location>
        <begin position="83"/>
        <end position="104"/>
    </location>
</feature>
<feature type="transmembrane region" description="Helical" evidence="1">
    <location>
        <begin position="16"/>
        <end position="38"/>
    </location>
</feature>
<gene>
    <name evidence="2" type="ORF">ACFQGH_04425</name>
</gene>
<accession>A0ABD5V685</accession>
<sequence length="112" mass="11755">MSEVHASATGTSFDQMFSIIAPAIILGNVPGSFFAAIANRIGQMRPSLSGDGVVMPESSWQTDDSDEETGVALTEETIITGRMISMVMLLFGHLLALLIGQAAISVRGSVLV</sequence>
<comment type="caution">
    <text evidence="2">The sequence shown here is derived from an EMBL/GenBank/DDBJ whole genome shotgun (WGS) entry which is preliminary data.</text>
</comment>
<organism evidence="2 3">
    <name type="scientific">Halalkalicoccus tibetensis</name>
    <dbReference type="NCBI Taxonomy" id="175632"/>
    <lineage>
        <taxon>Archaea</taxon>
        <taxon>Methanobacteriati</taxon>
        <taxon>Methanobacteriota</taxon>
        <taxon>Stenosarchaea group</taxon>
        <taxon>Halobacteria</taxon>
        <taxon>Halobacteriales</taxon>
        <taxon>Halococcaceae</taxon>
        <taxon>Halalkalicoccus</taxon>
    </lineage>
</organism>
<dbReference type="PANTHER" id="PTHR40033:SF1">
    <property type="entry name" value="CITRATE-SODIUM SYMPORTER"/>
    <property type="match status" value="1"/>
</dbReference>
<keyword evidence="1" id="KW-1133">Transmembrane helix</keyword>
<reference evidence="2 3" key="1">
    <citation type="journal article" date="2019" name="Int. J. Syst. Evol. Microbiol.">
        <title>The Global Catalogue of Microorganisms (GCM) 10K type strain sequencing project: providing services to taxonomists for standard genome sequencing and annotation.</title>
        <authorList>
            <consortium name="The Broad Institute Genomics Platform"/>
            <consortium name="The Broad Institute Genome Sequencing Center for Infectious Disease"/>
            <person name="Wu L."/>
            <person name="Ma J."/>
        </authorList>
    </citation>
    <scope>NUCLEOTIDE SEQUENCE [LARGE SCALE GENOMIC DNA]</scope>
    <source>
        <strain evidence="2 3">CGMCC 1.3240</strain>
    </source>
</reference>
<keyword evidence="3" id="KW-1185">Reference proteome</keyword>
<keyword evidence="1" id="KW-0812">Transmembrane</keyword>
<dbReference type="AlphaFoldDB" id="A0ABD5V685"/>
<dbReference type="Pfam" id="PF03390">
    <property type="entry name" value="2HCT"/>
    <property type="match status" value="1"/>
</dbReference>
<dbReference type="EMBL" id="JBHSXQ010000001">
    <property type="protein sequence ID" value="MFC6904439.1"/>
    <property type="molecule type" value="Genomic_DNA"/>
</dbReference>
<dbReference type="RefSeq" id="WP_340602944.1">
    <property type="nucleotide sequence ID" value="NZ_JBBMXV010000001.1"/>
</dbReference>
<keyword evidence="1" id="KW-0472">Membrane</keyword>
<dbReference type="InterPro" id="IPR004679">
    <property type="entry name" value="2-OHcarboxylate_transport"/>
</dbReference>
<proteinExistence type="predicted"/>
<name>A0ABD5V685_9EURY</name>
<evidence type="ECO:0000313" key="2">
    <source>
        <dbReference type="EMBL" id="MFC6904439.1"/>
    </source>
</evidence>
<evidence type="ECO:0000256" key="1">
    <source>
        <dbReference type="SAM" id="Phobius"/>
    </source>
</evidence>
<evidence type="ECO:0000313" key="3">
    <source>
        <dbReference type="Proteomes" id="UP001596312"/>
    </source>
</evidence>